<reference evidence="2 3" key="1">
    <citation type="submission" date="2024-04" db="EMBL/GenBank/DDBJ databases">
        <authorList>
            <person name="Fracassetti M."/>
        </authorList>
    </citation>
    <scope>NUCLEOTIDE SEQUENCE [LARGE SCALE GENOMIC DNA]</scope>
</reference>
<evidence type="ECO:0000313" key="3">
    <source>
        <dbReference type="Proteomes" id="UP001497516"/>
    </source>
</evidence>
<dbReference type="PANTHER" id="PTHR33710">
    <property type="entry name" value="BNAC02G09200D PROTEIN"/>
    <property type="match status" value="1"/>
</dbReference>
<evidence type="ECO:0000313" key="2">
    <source>
        <dbReference type="EMBL" id="CAL1411808.1"/>
    </source>
</evidence>
<protein>
    <recommendedName>
        <fullName evidence="1">Endonuclease/exonuclease/phosphatase domain-containing protein</fullName>
    </recommendedName>
</protein>
<dbReference type="SUPFAM" id="SSF56219">
    <property type="entry name" value="DNase I-like"/>
    <property type="match status" value="1"/>
</dbReference>
<evidence type="ECO:0000259" key="1">
    <source>
        <dbReference type="Pfam" id="PF03372"/>
    </source>
</evidence>
<gene>
    <name evidence="2" type="ORF">LTRI10_LOCUS51143</name>
</gene>
<proteinExistence type="predicted"/>
<dbReference type="AlphaFoldDB" id="A0AAV2GPS1"/>
<dbReference type="Proteomes" id="UP001497516">
    <property type="component" value="Chromosome 9"/>
</dbReference>
<name>A0AAV2GPS1_9ROSI</name>
<dbReference type="GO" id="GO:0003824">
    <property type="term" value="F:catalytic activity"/>
    <property type="evidence" value="ECO:0007669"/>
    <property type="project" value="InterPro"/>
</dbReference>
<dbReference type="Gene3D" id="3.60.10.10">
    <property type="entry name" value="Endonuclease/exonuclease/phosphatase"/>
    <property type="match status" value="1"/>
</dbReference>
<feature type="domain" description="Endonuclease/exonuclease/phosphatase" evidence="1">
    <location>
        <begin position="5"/>
        <end position="213"/>
    </location>
</feature>
<accession>A0AAV2GPS1</accession>
<dbReference type="Pfam" id="PF03372">
    <property type="entry name" value="Exo_endo_phos"/>
    <property type="match status" value="1"/>
</dbReference>
<sequence length="327" mass="38603">MNALVWNCRGFGQPPIVRQLRKMVKMFKPSFVFLSETQKKRSYMETKRKSMRFAGNSYVCPIDQAGGLALWWVEGISCKILDSDQFFIDVLVEGDDGFYITFVHAPSDPNRRRDFWDRISSLRSSFDDKWVVIGDMNVILFPEEKLGGGPPRNESVIPFKNFVDDNALMDLGFKGYPFTWNNNREGQRRVEERLDRALCSASWRSKFRNALVFHELPIESDHWPLRLEMKGTKVRSNPPFRFDSRWLNQEECNNIVNCKWDNGGMCHDRLLNCEKELKEWAREVYWDQNKRAADIQARLEEIFIMDRSVDIVQEEKFDDRTCCHLER</sequence>
<dbReference type="PANTHER" id="PTHR33710:SF79">
    <property type="entry name" value="OS06G0205337 PROTEIN"/>
    <property type="match status" value="1"/>
</dbReference>
<dbReference type="EMBL" id="OZ034822">
    <property type="protein sequence ID" value="CAL1411808.1"/>
    <property type="molecule type" value="Genomic_DNA"/>
</dbReference>
<dbReference type="InterPro" id="IPR005135">
    <property type="entry name" value="Endo/exonuclease/phosphatase"/>
</dbReference>
<dbReference type="InterPro" id="IPR036691">
    <property type="entry name" value="Endo/exonu/phosph_ase_sf"/>
</dbReference>
<keyword evidence="3" id="KW-1185">Reference proteome</keyword>
<organism evidence="2 3">
    <name type="scientific">Linum trigynum</name>
    <dbReference type="NCBI Taxonomy" id="586398"/>
    <lineage>
        <taxon>Eukaryota</taxon>
        <taxon>Viridiplantae</taxon>
        <taxon>Streptophyta</taxon>
        <taxon>Embryophyta</taxon>
        <taxon>Tracheophyta</taxon>
        <taxon>Spermatophyta</taxon>
        <taxon>Magnoliopsida</taxon>
        <taxon>eudicotyledons</taxon>
        <taxon>Gunneridae</taxon>
        <taxon>Pentapetalae</taxon>
        <taxon>rosids</taxon>
        <taxon>fabids</taxon>
        <taxon>Malpighiales</taxon>
        <taxon>Linaceae</taxon>
        <taxon>Linum</taxon>
    </lineage>
</organism>